<sequence>MVVRGLPKGLAKDGWWLDDETPKGRSLRVPGFLALVCVGLADLLLWDVSPGLGLAVWFLLMGGAIQIALWPPVGKRQIAGHWAVLCVALVPLVDLVQFISVAIALAGLLVFAIVQALGRWDAPTILRAVLRLPFVGPLQIVVDALAVRVQAPAKGRFGAEVRDWVLPLTIGGIFMALMGAANPIVDRWLTALYHFDAGRLFDPARFIFWTLLALAIWPLLRLSALTPALAKPASLRLPMLRMGLVTPRAILRALVVFNLIFAMQTLTDLGYLWGGVSLPDGMTYADYAHRGAYPLMVAALLAGVFALVAQPHLDRSTLRLLLYIWVAQTILLVGSAILRLDLYVDAYGLTRMRFFAVVWMVVVALGLALILMQTWGRQTTTWFMMRAAGLGVLAIYVASLINVDGLVARNLAPRGATAYAYMCSLGEGAAPATAGICRGPGMKLATPRNWREWGYRNARLRHNVGQMMQEAAP</sequence>
<keyword evidence="1" id="KW-0812">Transmembrane</keyword>
<keyword evidence="3" id="KW-1185">Reference proteome</keyword>
<evidence type="ECO:0000313" key="2">
    <source>
        <dbReference type="EMBL" id="WZU68845.1"/>
    </source>
</evidence>
<feature type="transmembrane region" description="Helical" evidence="1">
    <location>
        <begin position="250"/>
        <end position="271"/>
    </location>
</feature>
<feature type="transmembrane region" description="Helical" evidence="1">
    <location>
        <begin position="320"/>
        <end position="340"/>
    </location>
</feature>
<keyword evidence="1" id="KW-1133">Transmembrane helix</keyword>
<dbReference type="EMBL" id="CP151767">
    <property type="protein sequence ID" value="WZU68845.1"/>
    <property type="molecule type" value="Genomic_DNA"/>
</dbReference>
<feature type="transmembrane region" description="Helical" evidence="1">
    <location>
        <begin position="291"/>
        <end position="308"/>
    </location>
</feature>
<dbReference type="Pfam" id="PF13687">
    <property type="entry name" value="DUF4153"/>
    <property type="match status" value="1"/>
</dbReference>
<dbReference type="RefSeq" id="WP_342078137.1">
    <property type="nucleotide sequence ID" value="NZ_CP151767.2"/>
</dbReference>
<feature type="transmembrane region" description="Helical" evidence="1">
    <location>
        <begin position="27"/>
        <end position="46"/>
    </location>
</feature>
<name>A0AAN0MCT7_9RHOB</name>
<feature type="transmembrane region" description="Helical" evidence="1">
    <location>
        <begin position="165"/>
        <end position="185"/>
    </location>
</feature>
<reference evidence="2 3" key="2">
    <citation type="submission" date="2024-08" db="EMBL/GenBank/DDBJ databases">
        <title>Phylogenomic analyses of a clade within the roseobacter group suggest taxonomic reassignments of species of the genera Aestuariivita, Citreicella, Loktanella, Nautella, Pelagibaca, Ruegeria, Thalassobius, Thiobacimonas and Tropicibacter, and the proposal o.</title>
        <authorList>
            <person name="Jeon C.O."/>
        </authorList>
    </citation>
    <scope>NUCLEOTIDE SEQUENCE [LARGE SCALE GENOMIC DNA]</scope>
    <source>
        <strain evidence="2 3">SS1-5</strain>
    </source>
</reference>
<dbReference type="Proteomes" id="UP001470809">
    <property type="component" value="Chromosome"/>
</dbReference>
<feature type="transmembrane region" description="Helical" evidence="1">
    <location>
        <begin position="352"/>
        <end position="371"/>
    </location>
</feature>
<proteinExistence type="predicted"/>
<feature type="transmembrane region" description="Helical" evidence="1">
    <location>
        <begin position="383"/>
        <end position="401"/>
    </location>
</feature>
<organism evidence="2 3">
    <name type="scientific">Yoonia rhodophyticola</name>
    <dbReference type="NCBI Taxonomy" id="3137370"/>
    <lineage>
        <taxon>Bacteria</taxon>
        <taxon>Pseudomonadati</taxon>
        <taxon>Pseudomonadota</taxon>
        <taxon>Alphaproteobacteria</taxon>
        <taxon>Rhodobacterales</taxon>
        <taxon>Paracoccaceae</taxon>
        <taxon>Yoonia</taxon>
    </lineage>
</organism>
<dbReference type="AlphaFoldDB" id="A0AAN0MCT7"/>
<evidence type="ECO:0000313" key="3">
    <source>
        <dbReference type="Proteomes" id="UP001470809"/>
    </source>
</evidence>
<keyword evidence="1" id="KW-0472">Membrane</keyword>
<dbReference type="KEGG" id="yrh:AABB31_08255"/>
<evidence type="ECO:0000256" key="1">
    <source>
        <dbReference type="SAM" id="Phobius"/>
    </source>
</evidence>
<feature type="transmembrane region" description="Helical" evidence="1">
    <location>
        <begin position="205"/>
        <end position="229"/>
    </location>
</feature>
<protein>
    <submittedName>
        <fullName evidence="2">DUF4173 domain-containing protein</fullName>
    </submittedName>
</protein>
<feature type="transmembrane region" description="Helical" evidence="1">
    <location>
        <begin position="52"/>
        <end position="70"/>
    </location>
</feature>
<dbReference type="InterPro" id="IPR025291">
    <property type="entry name" value="DUF4153"/>
</dbReference>
<feature type="transmembrane region" description="Helical" evidence="1">
    <location>
        <begin position="82"/>
        <end position="114"/>
    </location>
</feature>
<gene>
    <name evidence="2" type="ORF">AABB31_08255</name>
</gene>
<reference evidence="3" key="1">
    <citation type="submission" date="2024-04" db="EMBL/GenBank/DDBJ databases">
        <title>Phylogenomic analyses of a clade within the roseobacter group suggest taxonomic reassignments of species of the genera Aestuariivita, Citreicella, Loktanella, Nautella, Pelagibaca, Ruegeria, Thalassobius, Thiobacimonas and Tropicibacter, and the proposal o.</title>
        <authorList>
            <person name="Jeon C.O."/>
        </authorList>
    </citation>
    <scope>NUCLEOTIDE SEQUENCE [LARGE SCALE GENOMIC DNA]</scope>
    <source>
        <strain evidence="3">SS1-5</strain>
    </source>
</reference>
<accession>A0AAN0MCT7</accession>